<feature type="region of interest" description="Disordered" evidence="2">
    <location>
        <begin position="242"/>
        <end position="266"/>
    </location>
</feature>
<keyword evidence="3" id="KW-0812">Transmembrane</keyword>
<evidence type="ECO:0000313" key="5">
    <source>
        <dbReference type="Proteomes" id="UP000265845"/>
    </source>
</evidence>
<evidence type="ECO:0000256" key="3">
    <source>
        <dbReference type="SAM" id="Phobius"/>
    </source>
</evidence>
<dbReference type="Proteomes" id="UP000265845">
    <property type="component" value="Unassembled WGS sequence"/>
</dbReference>
<sequence length="266" mass="30234">MSKPKPSPTDAPKEKDPLHERLNIYQWSIIAIALWLVFGLVPIALMQLFRLEDLAATRVSQYGAMFGAASAFFSGFALIGIMLTNSAQKKALELQKQELEEVADNQRKALNLQIILAFMDDIAADEFRQASGVLFEYERAGALGRYGVLRHKTDRTPEEEAEYQRFDSARRRFVHVFHKMKRLHAGGAVDLSTVRTVFSPDLVWTLLLLDEPMEEAIRANYSHDTFVFFQELYEPEEILGQWPRTPGNPLPTRLKGTAFDPDTSTQ</sequence>
<evidence type="ECO:0000313" key="4">
    <source>
        <dbReference type="EMBL" id="RIJ27675.1"/>
    </source>
</evidence>
<evidence type="ECO:0000256" key="1">
    <source>
        <dbReference type="SAM" id="Coils"/>
    </source>
</evidence>
<organism evidence="4 5">
    <name type="scientific">Henriciella algicola</name>
    <dbReference type="NCBI Taxonomy" id="1608422"/>
    <lineage>
        <taxon>Bacteria</taxon>
        <taxon>Pseudomonadati</taxon>
        <taxon>Pseudomonadota</taxon>
        <taxon>Alphaproteobacteria</taxon>
        <taxon>Hyphomonadales</taxon>
        <taxon>Hyphomonadaceae</taxon>
        <taxon>Henriciella</taxon>
    </lineage>
</organism>
<evidence type="ECO:0008006" key="6">
    <source>
        <dbReference type="Google" id="ProtNLM"/>
    </source>
</evidence>
<evidence type="ECO:0000256" key="2">
    <source>
        <dbReference type="SAM" id="MobiDB-lite"/>
    </source>
</evidence>
<name>A0A399RCL1_9PROT</name>
<keyword evidence="5" id="KW-1185">Reference proteome</keyword>
<protein>
    <recommendedName>
        <fullName evidence="6">DUF4760 domain-containing protein</fullName>
    </recommendedName>
</protein>
<accession>A0A399RCL1</accession>
<reference evidence="4 5" key="1">
    <citation type="submission" date="2018-08" db="EMBL/GenBank/DDBJ databases">
        <title>Henriciella mobilis sp. nov., isolated from seawater.</title>
        <authorList>
            <person name="Cheng H."/>
            <person name="Wu Y.-H."/>
            <person name="Xu X.-W."/>
            <person name="Guo L.-L."/>
        </authorList>
    </citation>
    <scope>NUCLEOTIDE SEQUENCE [LARGE SCALE GENOMIC DNA]</scope>
    <source>
        <strain evidence="4 5">CCUG67844</strain>
    </source>
</reference>
<feature type="coiled-coil region" evidence="1">
    <location>
        <begin position="85"/>
        <end position="112"/>
    </location>
</feature>
<gene>
    <name evidence="4" type="ORF">D1222_14945</name>
</gene>
<keyword evidence="1" id="KW-0175">Coiled coil</keyword>
<dbReference type="AlphaFoldDB" id="A0A399RCL1"/>
<dbReference type="OrthoDB" id="9820283at2"/>
<feature type="transmembrane region" description="Helical" evidence="3">
    <location>
        <begin position="61"/>
        <end position="83"/>
    </location>
</feature>
<dbReference type="EMBL" id="QWGA01000008">
    <property type="protein sequence ID" value="RIJ27675.1"/>
    <property type="molecule type" value="Genomic_DNA"/>
</dbReference>
<feature type="transmembrane region" description="Helical" evidence="3">
    <location>
        <begin position="24"/>
        <end position="49"/>
    </location>
</feature>
<keyword evidence="3" id="KW-0472">Membrane</keyword>
<comment type="caution">
    <text evidence="4">The sequence shown here is derived from an EMBL/GenBank/DDBJ whole genome shotgun (WGS) entry which is preliminary data.</text>
</comment>
<dbReference type="RefSeq" id="WP_119455051.1">
    <property type="nucleotide sequence ID" value="NZ_QWGA01000008.1"/>
</dbReference>
<proteinExistence type="predicted"/>
<keyword evidence="3" id="KW-1133">Transmembrane helix</keyword>